<evidence type="ECO:0000256" key="8">
    <source>
        <dbReference type="ARBA" id="ARBA00022723"/>
    </source>
</evidence>
<evidence type="ECO:0000256" key="1">
    <source>
        <dbReference type="ARBA" id="ARBA00001936"/>
    </source>
</evidence>
<evidence type="ECO:0000259" key="14">
    <source>
        <dbReference type="Pfam" id="PF04928"/>
    </source>
</evidence>
<dbReference type="InterPro" id="IPR007012">
    <property type="entry name" value="PolA_pol_cen_dom"/>
</dbReference>
<feature type="compositionally biased region" description="Low complexity" evidence="13">
    <location>
        <begin position="88"/>
        <end position="102"/>
    </location>
</feature>
<feature type="compositionally biased region" description="Polar residues" evidence="13">
    <location>
        <begin position="21"/>
        <end position="33"/>
    </location>
</feature>
<dbReference type="EC" id="2.7.7.19" evidence="5"/>
<dbReference type="SUPFAM" id="SSF81631">
    <property type="entry name" value="PAP/OAS1 substrate-binding domain"/>
    <property type="match status" value="1"/>
</dbReference>
<evidence type="ECO:0000256" key="5">
    <source>
        <dbReference type="ARBA" id="ARBA00012388"/>
    </source>
</evidence>
<protein>
    <recommendedName>
        <fullName evidence="5">polynucleotide adenylyltransferase</fullName>
        <ecNumber evidence="5">2.7.7.19</ecNumber>
    </recommendedName>
</protein>
<dbReference type="PANTHER" id="PTHR10682:SF10">
    <property type="entry name" value="POLYNUCLEOTIDE ADENYLYLTRANSFERASE"/>
    <property type="match status" value="1"/>
</dbReference>
<reference evidence="16 17" key="1">
    <citation type="submission" date="2012-04" db="EMBL/GenBank/DDBJ databases">
        <title>The Genome Sequence of Saprolegnia declina VS20.</title>
        <authorList>
            <consortium name="The Broad Institute Genome Sequencing Platform"/>
            <person name="Russ C."/>
            <person name="Nusbaum C."/>
            <person name="Tyler B."/>
            <person name="van West P."/>
            <person name="Dieguez-Uribeondo J."/>
            <person name="de Bruijn I."/>
            <person name="Tripathy S."/>
            <person name="Jiang R."/>
            <person name="Young S.K."/>
            <person name="Zeng Q."/>
            <person name="Gargeya S."/>
            <person name="Fitzgerald M."/>
            <person name="Haas B."/>
            <person name="Abouelleil A."/>
            <person name="Alvarado L."/>
            <person name="Arachchi H.M."/>
            <person name="Berlin A."/>
            <person name="Chapman S.B."/>
            <person name="Goldberg J."/>
            <person name="Griggs A."/>
            <person name="Gujja S."/>
            <person name="Hansen M."/>
            <person name="Howarth C."/>
            <person name="Imamovic A."/>
            <person name="Larimer J."/>
            <person name="McCowen C."/>
            <person name="Montmayeur A."/>
            <person name="Murphy C."/>
            <person name="Neiman D."/>
            <person name="Pearson M."/>
            <person name="Priest M."/>
            <person name="Roberts A."/>
            <person name="Saif S."/>
            <person name="Shea T."/>
            <person name="Sisk P."/>
            <person name="Sykes S."/>
            <person name="Wortman J."/>
            <person name="Nusbaum C."/>
            <person name="Birren B."/>
        </authorList>
    </citation>
    <scope>NUCLEOTIDE SEQUENCE [LARGE SCALE GENOMIC DNA]</scope>
    <source>
        <strain evidence="16 17">VS20</strain>
    </source>
</reference>
<evidence type="ECO:0000259" key="15">
    <source>
        <dbReference type="Pfam" id="PF20750"/>
    </source>
</evidence>
<evidence type="ECO:0000256" key="3">
    <source>
        <dbReference type="ARBA" id="ARBA00004123"/>
    </source>
</evidence>
<dbReference type="GO" id="GO:0005524">
    <property type="term" value="F:ATP binding"/>
    <property type="evidence" value="ECO:0007669"/>
    <property type="project" value="UniProtKB-KW"/>
</dbReference>
<comment type="cofactor">
    <cofactor evidence="2">
        <name>Mg(2+)</name>
        <dbReference type="ChEBI" id="CHEBI:18420"/>
    </cofactor>
</comment>
<organism evidence="16 17">
    <name type="scientific">Saprolegnia diclina (strain VS20)</name>
    <dbReference type="NCBI Taxonomy" id="1156394"/>
    <lineage>
        <taxon>Eukaryota</taxon>
        <taxon>Sar</taxon>
        <taxon>Stramenopiles</taxon>
        <taxon>Oomycota</taxon>
        <taxon>Saprolegniomycetes</taxon>
        <taxon>Saprolegniales</taxon>
        <taxon>Saprolegniaceae</taxon>
        <taxon>Saprolegnia</taxon>
    </lineage>
</organism>
<dbReference type="GO" id="GO:0005634">
    <property type="term" value="C:nucleus"/>
    <property type="evidence" value="ECO:0007669"/>
    <property type="project" value="UniProtKB-SubCell"/>
</dbReference>
<dbReference type="InterPro" id="IPR011068">
    <property type="entry name" value="NuclTrfase_I-like_C"/>
</dbReference>
<evidence type="ECO:0000313" key="16">
    <source>
        <dbReference type="EMBL" id="EQC39754.1"/>
    </source>
</evidence>
<comment type="cofactor">
    <cofactor evidence="1">
        <name>Mn(2+)</name>
        <dbReference type="ChEBI" id="CHEBI:29035"/>
    </cofactor>
</comment>
<dbReference type="InParanoid" id="T0QNR1"/>
<keyword evidence="11" id="KW-0460">Magnesium</keyword>
<comment type="similarity">
    <text evidence="4">Belongs to the poly(A) polymerase family.</text>
</comment>
<dbReference type="eggNOG" id="KOG2245">
    <property type="taxonomic scope" value="Eukaryota"/>
</dbReference>
<dbReference type="VEuPathDB" id="FungiDB:SDRG_03180"/>
<evidence type="ECO:0000256" key="4">
    <source>
        <dbReference type="ARBA" id="ARBA00010912"/>
    </source>
</evidence>
<dbReference type="AlphaFoldDB" id="T0QNR1"/>
<keyword evidence="9" id="KW-0547">Nucleotide-binding</keyword>
<keyword evidence="7" id="KW-0808">Transferase</keyword>
<evidence type="ECO:0000256" key="9">
    <source>
        <dbReference type="ARBA" id="ARBA00022741"/>
    </source>
</evidence>
<dbReference type="InterPro" id="IPR048840">
    <property type="entry name" value="PolA_pol_NTPase"/>
</dbReference>
<keyword evidence="10" id="KW-0067">ATP-binding</keyword>
<dbReference type="GO" id="GO:0046872">
    <property type="term" value="F:metal ion binding"/>
    <property type="evidence" value="ECO:0007669"/>
    <property type="project" value="UniProtKB-KW"/>
</dbReference>
<dbReference type="GeneID" id="19943907"/>
<evidence type="ECO:0000256" key="11">
    <source>
        <dbReference type="ARBA" id="ARBA00022842"/>
    </source>
</evidence>
<dbReference type="STRING" id="1156394.T0QNR1"/>
<dbReference type="SUPFAM" id="SSF81301">
    <property type="entry name" value="Nucleotidyltransferase"/>
    <property type="match status" value="1"/>
</dbReference>
<dbReference type="Pfam" id="PF20750">
    <property type="entry name" value="PAP_NTPase"/>
    <property type="match status" value="1"/>
</dbReference>
<dbReference type="GO" id="GO:0006397">
    <property type="term" value="P:mRNA processing"/>
    <property type="evidence" value="ECO:0007669"/>
    <property type="project" value="UniProtKB-KW"/>
</dbReference>
<dbReference type="GO" id="GO:0003723">
    <property type="term" value="F:RNA binding"/>
    <property type="evidence" value="ECO:0007669"/>
    <property type="project" value="InterPro"/>
</dbReference>
<keyword evidence="6" id="KW-0507">mRNA processing</keyword>
<feature type="region of interest" description="Disordered" evidence="13">
    <location>
        <begin position="72"/>
        <end position="102"/>
    </location>
</feature>
<dbReference type="OMA" id="VAFVCQM"/>
<feature type="region of interest" description="Disordered" evidence="13">
    <location>
        <begin position="11"/>
        <end position="38"/>
    </location>
</feature>
<dbReference type="OrthoDB" id="412748at2759"/>
<evidence type="ECO:0000256" key="13">
    <source>
        <dbReference type="SAM" id="MobiDB-lite"/>
    </source>
</evidence>
<proteinExistence type="inferred from homology"/>
<comment type="subcellular location">
    <subcellularLocation>
        <location evidence="3">Nucleus</location>
    </subcellularLocation>
</comment>
<dbReference type="GO" id="GO:1990817">
    <property type="term" value="F:poly(A) RNA polymerase activity"/>
    <property type="evidence" value="ECO:0007669"/>
    <property type="project" value="UniProtKB-EC"/>
</dbReference>
<accession>T0QNR1</accession>
<dbReference type="FunFam" id="1.10.1410.10:FF:000001">
    <property type="entry name" value="Putative poly(A) polymerase gamma"/>
    <property type="match status" value="1"/>
</dbReference>
<evidence type="ECO:0000256" key="10">
    <source>
        <dbReference type="ARBA" id="ARBA00022840"/>
    </source>
</evidence>
<dbReference type="Pfam" id="PF04928">
    <property type="entry name" value="PAP_central"/>
    <property type="match status" value="1"/>
</dbReference>
<name>T0QNR1_SAPDV</name>
<feature type="domain" description="Poly(A) polymerase central" evidence="14">
    <location>
        <begin position="398"/>
        <end position="546"/>
    </location>
</feature>
<keyword evidence="17" id="KW-1185">Reference proteome</keyword>
<feature type="domain" description="Poly(A) polymerase nucleotidyltransferase" evidence="15">
    <location>
        <begin position="222"/>
        <end position="393"/>
    </location>
</feature>
<dbReference type="PANTHER" id="PTHR10682">
    <property type="entry name" value="POLY A POLYMERASE"/>
    <property type="match status" value="1"/>
</dbReference>
<evidence type="ECO:0000256" key="2">
    <source>
        <dbReference type="ARBA" id="ARBA00001946"/>
    </source>
</evidence>
<sequence>MAHVYAAYHHRHSSKLDDAQTHPTACTSSTRSEASAPDHDALAHWKDAMTSDEVRTGGFSYKDALLQAKWPPLPADDASTDSADEKASTLSRSSSCDTSTTISNGCCSDSDTPIGHDNNGACVAPPRKHKERATAAIITASPPPSPATTTTTTTRRLKVAGPRIHTSIIRGAIAHAASQGVLSKSTKREMRQSILRGETNSILENLRRECHLQPMVTPSPSPPPTEYELRNSNGLLKCLNTLGPVQDSESLTSKHVVLLEMDRIIDKWMAGRHAALYVGGSWYLKVDTKDSDLDIVVVVPNAVTLHAFCTELPTVLHQTSGIVDVVCMEDAYVPTITFKFHRVKVDLLFARFTQPSVPKHLPIHSDHILANMDVNSVRSLSVPRTASLILELVPHPGTFRTCLRAVRLWAKRRGLYSNKVGFLGGISWTVLVAFVCQMFPNAVAASVYHHFFSVLSSWKWPTPIMLAKPYDAGLGFPQWSPTANVHERAHAMPIITPGYPAMNSAANVTYSTLRVLKEEFTRAKLILDDMQLKALTSPLAWTQLFAPSDFAVRYDHYVQLRLKGSSGFFAYSSFVASRLRRLVDILQHTATVLTVHPFPTLLQPSSSEGSYFVGFEMAHDANSSAASSLVAPVINYFLATEMHRMPFDGAVDIAYVPWSALPDGIFPHGKDWAAGDRAKYMLSRAHNLHMAGH</sequence>
<evidence type="ECO:0000256" key="12">
    <source>
        <dbReference type="ARBA" id="ARBA00023242"/>
    </source>
</evidence>
<dbReference type="GO" id="GO:0031123">
    <property type="term" value="P:RNA 3'-end processing"/>
    <property type="evidence" value="ECO:0007669"/>
    <property type="project" value="InterPro"/>
</dbReference>
<gene>
    <name evidence="16" type="ORF">SDRG_03180</name>
</gene>
<dbReference type="SUPFAM" id="SSF55003">
    <property type="entry name" value="PAP/Archaeal CCA-adding enzyme, C-terminal domain"/>
    <property type="match status" value="1"/>
</dbReference>
<evidence type="ECO:0000313" key="17">
    <source>
        <dbReference type="Proteomes" id="UP000030762"/>
    </source>
</evidence>
<dbReference type="Gene3D" id="1.10.1410.10">
    <property type="match status" value="1"/>
</dbReference>
<dbReference type="EMBL" id="JH767138">
    <property type="protein sequence ID" value="EQC39754.1"/>
    <property type="molecule type" value="Genomic_DNA"/>
</dbReference>
<keyword evidence="12" id="KW-0539">Nucleus</keyword>
<dbReference type="Gene3D" id="3.30.460.10">
    <property type="entry name" value="Beta Polymerase, domain 2"/>
    <property type="match status" value="1"/>
</dbReference>
<dbReference type="RefSeq" id="XP_008607026.1">
    <property type="nucleotide sequence ID" value="XM_008608804.1"/>
</dbReference>
<evidence type="ECO:0000256" key="6">
    <source>
        <dbReference type="ARBA" id="ARBA00022664"/>
    </source>
</evidence>
<evidence type="ECO:0000256" key="7">
    <source>
        <dbReference type="ARBA" id="ARBA00022679"/>
    </source>
</evidence>
<keyword evidence="8" id="KW-0479">Metal-binding</keyword>
<dbReference type="CDD" id="cd05402">
    <property type="entry name" value="NT_PAP_TUTase"/>
    <property type="match status" value="1"/>
</dbReference>
<dbReference type="Proteomes" id="UP000030762">
    <property type="component" value="Unassembled WGS sequence"/>
</dbReference>
<dbReference type="InterPro" id="IPR043519">
    <property type="entry name" value="NT_sf"/>
</dbReference>
<dbReference type="Gene3D" id="3.30.70.590">
    <property type="entry name" value="Poly(A) polymerase predicted RNA binding domain"/>
    <property type="match status" value="1"/>
</dbReference>